<dbReference type="SFLD" id="SFLDG01384">
    <property type="entry name" value="thioether_bond_formation_requi"/>
    <property type="match status" value="1"/>
</dbReference>
<dbReference type="InterPro" id="IPR023867">
    <property type="entry name" value="Sulphatase_maturase_rSAM"/>
</dbReference>
<keyword evidence="4" id="KW-0408">Iron</keyword>
<dbReference type="SFLD" id="SFLDG01067">
    <property type="entry name" value="SPASM/twitch_domain_containing"/>
    <property type="match status" value="1"/>
</dbReference>
<dbReference type="InterPro" id="IPR006638">
    <property type="entry name" value="Elp3/MiaA/NifB-like_rSAM"/>
</dbReference>
<dbReference type="SMART" id="SM00729">
    <property type="entry name" value="Elp3"/>
    <property type="match status" value="1"/>
</dbReference>
<dbReference type="CDD" id="cd01335">
    <property type="entry name" value="Radical_SAM"/>
    <property type="match status" value="1"/>
</dbReference>
<dbReference type="SFLD" id="SFLDG01386">
    <property type="entry name" value="main_SPASM_domain-containing"/>
    <property type="match status" value="1"/>
</dbReference>
<dbReference type="Proteomes" id="UP001385389">
    <property type="component" value="Chromosome"/>
</dbReference>
<evidence type="ECO:0000313" key="8">
    <source>
        <dbReference type="EMBL" id="WWX21069.1"/>
    </source>
</evidence>
<sequence>MTNDNYYRLLPIRFKPAGNKLLLTTEAGDFHFVSTTEFDDILGGSLSEESKLFQDLKSKDFLATSKAELIRSIDMSSTRYRSRKRFLSDFTSLHMMVVTLRCNQRCEYCQVSCEDDVAYKYDMKPDVARKIVDYIFMSPSSCIKIEFQGGEPLLNWETVKSTIEYAELKNKSFNKNLDFVLCTNLTLIDENKLLYLKEHNVDISTSLDGTEGIHDANRVLRTGGGTYRQFIEKLSIARDICGHDKIGALMTTTSVSVDDLRPVVDEYIRLGFNGVFFRALNPYGFASDNDAKLGYNIDRFVDSYKKGLEYIIELNLSGKTFVEYYTLLLLTRILTPFSTGFVDLQSPSGAGISGVIYDYNGDVYPADEGRMLARMDDQKFLMGNVFTHSYSGIFEGEVLKDIVSKSCLEVMPGCSDCAYHPYCGADPVRNYLETGDVVGARPISPFCQKHMGIFDYLFSLIEEDRRDVMDVFWSWITRLPLKEVRGEDD</sequence>
<keyword evidence="2" id="KW-0949">S-adenosyl-L-methionine</keyword>
<name>A0ABZ2IQW1_9BACT</name>
<reference evidence="8 9" key="1">
    <citation type="submission" date="2024-03" db="EMBL/GenBank/DDBJ databases">
        <title>Phenotype and Genome Characterization of a Sulfate-Reducing Bacterium Pseudodesulfovibrio sp. strain 5S69, isolated from Petroleum Reservoir in Tatarstan (Russia).</title>
        <authorList>
            <person name="Bidzhieva S.K."/>
            <person name="Kadnikov V."/>
            <person name="Tourova T.P."/>
            <person name="Samigullina S.R."/>
            <person name="Sokolova D.S."/>
            <person name="Poltaraus A.B."/>
            <person name="Avtukh A.N."/>
            <person name="Tereshina V.M."/>
            <person name="Mardanov A.V."/>
            <person name="Nazina T.N."/>
        </authorList>
    </citation>
    <scope>NUCLEOTIDE SEQUENCE [LARGE SCALE GENOMIC DNA]</scope>
    <source>
        <strain evidence="8 9">5S69</strain>
    </source>
</reference>
<comment type="similarity">
    <text evidence="6">Belongs to the radical SAM superfamily. Anaerobic sulfatase-maturating enzyme family.</text>
</comment>
<evidence type="ECO:0000256" key="5">
    <source>
        <dbReference type="ARBA" id="ARBA00023014"/>
    </source>
</evidence>
<keyword evidence="5" id="KW-0411">Iron-sulfur</keyword>
<evidence type="ECO:0000256" key="2">
    <source>
        <dbReference type="ARBA" id="ARBA00022691"/>
    </source>
</evidence>
<gene>
    <name evidence="8" type="primary">hxsB</name>
    <name evidence="8" type="ORF">V8V93_11485</name>
</gene>
<dbReference type="InterPro" id="IPR013785">
    <property type="entry name" value="Aldolase_TIM"/>
</dbReference>
<organism evidence="8 9">
    <name type="scientific">Pseudodesulfovibrio methanolicus</name>
    <dbReference type="NCBI Taxonomy" id="3126690"/>
    <lineage>
        <taxon>Bacteria</taxon>
        <taxon>Pseudomonadati</taxon>
        <taxon>Thermodesulfobacteriota</taxon>
        <taxon>Desulfovibrionia</taxon>
        <taxon>Desulfovibrionales</taxon>
        <taxon>Desulfovibrionaceae</taxon>
    </lineage>
</organism>
<dbReference type="RefSeq" id="WP_338666810.1">
    <property type="nucleotide sequence ID" value="NZ_CP146609.1"/>
</dbReference>
<dbReference type="PANTHER" id="PTHR43273">
    <property type="entry name" value="ANAEROBIC SULFATASE-MATURATING ENZYME HOMOLOG ASLB-RELATED"/>
    <property type="match status" value="1"/>
</dbReference>
<comment type="cofactor">
    <cofactor evidence="1">
        <name>[4Fe-4S] cluster</name>
        <dbReference type="ChEBI" id="CHEBI:49883"/>
    </cofactor>
</comment>
<dbReference type="PROSITE" id="PS51918">
    <property type="entry name" value="RADICAL_SAM"/>
    <property type="match status" value="1"/>
</dbReference>
<evidence type="ECO:0000313" key="9">
    <source>
        <dbReference type="Proteomes" id="UP001385389"/>
    </source>
</evidence>
<dbReference type="SUPFAM" id="SSF102114">
    <property type="entry name" value="Radical SAM enzymes"/>
    <property type="match status" value="1"/>
</dbReference>
<dbReference type="InterPro" id="IPR007197">
    <property type="entry name" value="rSAM"/>
</dbReference>
<feature type="domain" description="Radical SAM core" evidence="7">
    <location>
        <begin position="85"/>
        <end position="319"/>
    </location>
</feature>
<accession>A0ABZ2IQW1</accession>
<dbReference type="NCBIfam" id="TIGR03978">
    <property type="entry name" value="rSAM_paired_1"/>
    <property type="match status" value="1"/>
</dbReference>
<evidence type="ECO:0000256" key="3">
    <source>
        <dbReference type="ARBA" id="ARBA00022723"/>
    </source>
</evidence>
<dbReference type="SFLD" id="SFLDS00029">
    <property type="entry name" value="Radical_SAM"/>
    <property type="match status" value="1"/>
</dbReference>
<dbReference type="InterPro" id="IPR058240">
    <property type="entry name" value="rSAM_sf"/>
</dbReference>
<dbReference type="InterPro" id="IPR024023">
    <property type="entry name" value="rSAM_paired_HxsB"/>
</dbReference>
<protein>
    <submittedName>
        <fullName evidence="8">His-Xaa-Ser system radical SAM maturase HxsB</fullName>
    </submittedName>
</protein>
<dbReference type="EMBL" id="CP146609">
    <property type="protein sequence ID" value="WWX21069.1"/>
    <property type="molecule type" value="Genomic_DNA"/>
</dbReference>
<evidence type="ECO:0000256" key="4">
    <source>
        <dbReference type="ARBA" id="ARBA00023004"/>
    </source>
</evidence>
<evidence type="ECO:0000256" key="6">
    <source>
        <dbReference type="ARBA" id="ARBA00023601"/>
    </source>
</evidence>
<keyword evidence="3" id="KW-0479">Metal-binding</keyword>
<dbReference type="Gene3D" id="3.20.20.70">
    <property type="entry name" value="Aldolase class I"/>
    <property type="match status" value="1"/>
</dbReference>
<evidence type="ECO:0000259" key="7">
    <source>
        <dbReference type="PROSITE" id="PS51918"/>
    </source>
</evidence>
<proteinExistence type="inferred from homology"/>
<evidence type="ECO:0000256" key="1">
    <source>
        <dbReference type="ARBA" id="ARBA00001966"/>
    </source>
</evidence>
<dbReference type="Pfam" id="PF04055">
    <property type="entry name" value="Radical_SAM"/>
    <property type="match status" value="1"/>
</dbReference>
<keyword evidence="9" id="KW-1185">Reference proteome</keyword>
<dbReference type="PANTHER" id="PTHR43273:SF3">
    <property type="entry name" value="ANAEROBIC SULFATASE-MATURATING ENZYME HOMOLOG ASLB-RELATED"/>
    <property type="match status" value="1"/>
</dbReference>